<keyword evidence="1" id="KW-0418">Kinase</keyword>
<dbReference type="CDD" id="cd16936">
    <property type="entry name" value="HATPase_RsbW-like"/>
    <property type="match status" value="1"/>
</dbReference>
<dbReference type="EMBL" id="BMUU01000005">
    <property type="protein sequence ID" value="GGY39253.1"/>
    <property type="molecule type" value="Genomic_DNA"/>
</dbReference>
<dbReference type="InterPro" id="IPR003594">
    <property type="entry name" value="HATPase_dom"/>
</dbReference>
<evidence type="ECO:0000313" key="3">
    <source>
        <dbReference type="EMBL" id="GGY39253.1"/>
    </source>
</evidence>
<keyword evidence="3" id="KW-0547">Nucleotide-binding</keyword>
<keyword evidence="1" id="KW-0723">Serine/threonine-protein kinase</keyword>
<dbReference type="InterPro" id="IPR050267">
    <property type="entry name" value="Anti-sigma-factor_SerPK"/>
</dbReference>
<keyword evidence="4" id="KW-1185">Reference proteome</keyword>
<protein>
    <submittedName>
        <fullName evidence="3">ATP-binding protein</fullName>
    </submittedName>
</protein>
<reference evidence="4" key="1">
    <citation type="journal article" date="2019" name="Int. J. Syst. Evol. Microbiol.">
        <title>The Global Catalogue of Microorganisms (GCM) 10K type strain sequencing project: providing services to taxonomists for standard genome sequencing and annotation.</title>
        <authorList>
            <consortium name="The Broad Institute Genomics Platform"/>
            <consortium name="The Broad Institute Genome Sequencing Center for Infectious Disease"/>
            <person name="Wu L."/>
            <person name="Ma J."/>
        </authorList>
    </citation>
    <scope>NUCLEOTIDE SEQUENCE [LARGE SCALE GENOMIC DNA]</scope>
    <source>
        <strain evidence="4">JCM 4594</strain>
    </source>
</reference>
<keyword evidence="3" id="KW-0067">ATP-binding</keyword>
<name>A0ABQ3A7Y0_9ACTN</name>
<dbReference type="Pfam" id="PF13581">
    <property type="entry name" value="HATPase_c_2"/>
    <property type="match status" value="1"/>
</dbReference>
<dbReference type="Proteomes" id="UP000600946">
    <property type="component" value="Unassembled WGS sequence"/>
</dbReference>
<evidence type="ECO:0000259" key="2">
    <source>
        <dbReference type="Pfam" id="PF13581"/>
    </source>
</evidence>
<keyword evidence="1" id="KW-0808">Transferase</keyword>
<dbReference type="Gene3D" id="3.30.565.10">
    <property type="entry name" value="Histidine kinase-like ATPase, C-terminal domain"/>
    <property type="match status" value="1"/>
</dbReference>
<accession>A0ABQ3A7Y0</accession>
<proteinExistence type="predicted"/>
<dbReference type="GO" id="GO:0005524">
    <property type="term" value="F:ATP binding"/>
    <property type="evidence" value="ECO:0007669"/>
    <property type="project" value="UniProtKB-KW"/>
</dbReference>
<dbReference type="SUPFAM" id="SSF55874">
    <property type="entry name" value="ATPase domain of HSP90 chaperone/DNA topoisomerase II/histidine kinase"/>
    <property type="match status" value="1"/>
</dbReference>
<comment type="caution">
    <text evidence="3">The sequence shown here is derived from an EMBL/GenBank/DDBJ whole genome shotgun (WGS) entry which is preliminary data.</text>
</comment>
<evidence type="ECO:0000256" key="1">
    <source>
        <dbReference type="ARBA" id="ARBA00022527"/>
    </source>
</evidence>
<dbReference type="PANTHER" id="PTHR35526:SF3">
    <property type="entry name" value="ANTI-SIGMA-F FACTOR RSBW"/>
    <property type="match status" value="1"/>
</dbReference>
<evidence type="ECO:0000313" key="4">
    <source>
        <dbReference type="Proteomes" id="UP000600946"/>
    </source>
</evidence>
<feature type="domain" description="Histidine kinase/HSP90-like ATPase" evidence="2">
    <location>
        <begin position="4"/>
        <end position="113"/>
    </location>
</feature>
<sequence>MGQSDLGAVREVRHALRELLGASPQAEAADVAELLTSELVTNALVHTGHGAVVTVTVGEAGLRVEVRDFMPTLPTPYAPSSDDGTHGRGLLLVQALADAWGVHEHDRGKVVWFELGDGVARY</sequence>
<dbReference type="PANTHER" id="PTHR35526">
    <property type="entry name" value="ANTI-SIGMA-F FACTOR RSBW-RELATED"/>
    <property type="match status" value="1"/>
</dbReference>
<gene>
    <name evidence="3" type="ORF">GCM10010326_36660</name>
</gene>
<organism evidence="3 4">
    <name type="scientific">Streptomyces xanthochromogenes</name>
    <dbReference type="NCBI Taxonomy" id="67384"/>
    <lineage>
        <taxon>Bacteria</taxon>
        <taxon>Bacillati</taxon>
        <taxon>Actinomycetota</taxon>
        <taxon>Actinomycetes</taxon>
        <taxon>Kitasatosporales</taxon>
        <taxon>Streptomycetaceae</taxon>
        <taxon>Streptomyces</taxon>
    </lineage>
</organism>
<dbReference type="InterPro" id="IPR036890">
    <property type="entry name" value="HATPase_C_sf"/>
</dbReference>